<dbReference type="GO" id="GO:0003676">
    <property type="term" value="F:nucleic acid binding"/>
    <property type="evidence" value="ECO:0007669"/>
    <property type="project" value="InterPro"/>
</dbReference>
<dbReference type="RefSeq" id="XP_065985929.1">
    <property type="nucleotide sequence ID" value="XM_066129598.1"/>
</dbReference>
<accession>A0A7D5US47</accession>
<dbReference type="AlphaFoldDB" id="A0A7D5US47"/>
<dbReference type="PROSITE" id="PS50158">
    <property type="entry name" value="ZF_CCHC"/>
    <property type="match status" value="1"/>
</dbReference>
<evidence type="ECO:0000256" key="2">
    <source>
        <dbReference type="SAM" id="MobiDB-lite"/>
    </source>
</evidence>
<gene>
    <name evidence="4" type="ORF">G6M90_00g005630</name>
</gene>
<dbReference type="OrthoDB" id="3692783at2759"/>
<dbReference type="KEGG" id="mbrn:26245239"/>
<organism evidence="4 5">
    <name type="scientific">Metarhizium brunneum</name>
    <dbReference type="NCBI Taxonomy" id="500148"/>
    <lineage>
        <taxon>Eukaryota</taxon>
        <taxon>Fungi</taxon>
        <taxon>Dikarya</taxon>
        <taxon>Ascomycota</taxon>
        <taxon>Pezizomycotina</taxon>
        <taxon>Sordariomycetes</taxon>
        <taxon>Hypocreomycetidae</taxon>
        <taxon>Hypocreales</taxon>
        <taxon>Clavicipitaceae</taxon>
        <taxon>Metarhizium</taxon>
    </lineage>
</organism>
<sequence>MNLQGNAKKATITEEVNKKRDASLKARDVDAPIQAGTTSPNRSPGKTRRLNSPAAPIEAGITPVDRSPGKTRRLNSPDAPIQAGTTSPNRSPGKTCHLNFPDAPIEAGATSPNQPPSERPCLNSPDALVSPAEALGGVSISSPVQPVSAVNKKRREGLRKRETLKRLYNFQFRVLNDYDPKAIGSYQQMVDKLNAIETEDPPRTGQLGVFIAATTFQSLLFLKITGTPNQLQSIPSRVDLIGTTLGLPLALISGQYLLRLDELAYDDKGAHEDTPAPKDVGSKNGVSVSKVKYSFGDWYVTLTQLDQALGILDKNEFWLRGQVSTVSAVLADSVPLFCYRCYAPGHMVNKCPSDEPRRCGKCAEVGRHDTRNCEITDVKMFTCCNCGMRGHAAFHQICRHPPSVAEWKRASDARKMLPAWAHAWAKQRSNAAQQNPGPASTQKQDEAAKPGKKKRGRPRKNAAAQPENAAVPGAMDLDTQPQHVDHPMGGMDQGEKEVDQCNTPKKRAPGRPKNPPKLDASQTSLDGFCKPRNSQA</sequence>
<proteinExistence type="predicted"/>
<keyword evidence="1" id="KW-0863">Zinc-finger</keyword>
<feature type="compositionally biased region" description="Polar residues" evidence="2">
    <location>
        <begin position="427"/>
        <end position="442"/>
    </location>
</feature>
<feature type="domain" description="CCHC-type" evidence="3">
    <location>
        <begin position="338"/>
        <end position="353"/>
    </location>
</feature>
<feature type="compositionally biased region" description="Polar residues" evidence="2">
    <location>
        <begin position="83"/>
        <end position="92"/>
    </location>
</feature>
<feature type="compositionally biased region" description="Basic residues" evidence="2">
    <location>
        <begin position="450"/>
        <end position="460"/>
    </location>
</feature>
<feature type="region of interest" description="Disordered" evidence="2">
    <location>
        <begin position="424"/>
        <end position="536"/>
    </location>
</feature>
<keyword evidence="1" id="KW-0862">Zinc</keyword>
<feature type="compositionally biased region" description="Basic and acidic residues" evidence="2">
    <location>
        <begin position="11"/>
        <end position="30"/>
    </location>
</feature>
<evidence type="ECO:0000259" key="3">
    <source>
        <dbReference type="PROSITE" id="PS50158"/>
    </source>
</evidence>
<feature type="region of interest" description="Disordered" evidence="2">
    <location>
        <begin position="1"/>
        <end position="128"/>
    </location>
</feature>
<dbReference type="SUPFAM" id="SSF57756">
    <property type="entry name" value="Retrovirus zinc finger-like domains"/>
    <property type="match status" value="1"/>
</dbReference>
<protein>
    <recommendedName>
        <fullName evidence="3">CCHC-type domain-containing protein</fullName>
    </recommendedName>
</protein>
<dbReference type="InterPro" id="IPR001878">
    <property type="entry name" value="Znf_CCHC"/>
</dbReference>
<dbReference type="InterPro" id="IPR036875">
    <property type="entry name" value="Znf_CCHC_sf"/>
</dbReference>
<evidence type="ECO:0000313" key="4">
    <source>
        <dbReference type="EMBL" id="QLI65298.1"/>
    </source>
</evidence>
<reference evidence="4 5" key="1">
    <citation type="submission" date="2020-07" db="EMBL/GenBank/DDBJ databases">
        <title>Telomere length de novo assembly of all 7 chromosomes of the fungus, Metarhizium brunneum, using a novel assembly pipeline.</title>
        <authorList>
            <person name="Saud z."/>
            <person name="Kortsinoglou A."/>
            <person name="Kouvelis V.N."/>
            <person name="Butt T.M."/>
        </authorList>
    </citation>
    <scope>NUCLEOTIDE SEQUENCE [LARGE SCALE GENOMIC DNA]</scope>
    <source>
        <strain evidence="4 5">4556</strain>
    </source>
</reference>
<dbReference type="Gene3D" id="4.10.60.10">
    <property type="entry name" value="Zinc finger, CCHC-type"/>
    <property type="match status" value="1"/>
</dbReference>
<feature type="compositionally biased region" description="Polar residues" evidence="2">
    <location>
        <begin position="35"/>
        <end position="44"/>
    </location>
</feature>
<keyword evidence="5" id="KW-1185">Reference proteome</keyword>
<evidence type="ECO:0000313" key="5">
    <source>
        <dbReference type="Proteomes" id="UP000510686"/>
    </source>
</evidence>
<dbReference type="GO" id="GO:0008270">
    <property type="term" value="F:zinc ion binding"/>
    <property type="evidence" value="ECO:0007669"/>
    <property type="project" value="UniProtKB-KW"/>
</dbReference>
<dbReference type="Proteomes" id="UP000510686">
    <property type="component" value="Chromosome 1"/>
</dbReference>
<evidence type="ECO:0000256" key="1">
    <source>
        <dbReference type="PROSITE-ProRule" id="PRU00047"/>
    </source>
</evidence>
<dbReference type="EMBL" id="CP058932">
    <property type="protein sequence ID" value="QLI65298.1"/>
    <property type="molecule type" value="Genomic_DNA"/>
</dbReference>
<dbReference type="GeneID" id="26245239"/>
<keyword evidence="1" id="KW-0479">Metal-binding</keyword>
<name>A0A7D5US47_9HYPO</name>